<sequence>MASMPNNRKDSAALVSLLKNTENDDEEGENKQQPQSPPPTRKESNIVTALKKFNQIGTNIEEIRKPQFPGQQDTRPYTFAKDDDLI</sequence>
<name>A0AC35F7X2_9BILA</name>
<accession>A0AC35F7X2</accession>
<dbReference type="WBParaSite" id="PS1159_v2.g14671.t1">
    <property type="protein sequence ID" value="PS1159_v2.g14671.t1"/>
    <property type="gene ID" value="PS1159_v2.g14671"/>
</dbReference>
<dbReference type="Proteomes" id="UP000887580">
    <property type="component" value="Unplaced"/>
</dbReference>
<protein>
    <submittedName>
        <fullName evidence="2">Uncharacterized protein</fullName>
    </submittedName>
</protein>
<evidence type="ECO:0000313" key="1">
    <source>
        <dbReference type="Proteomes" id="UP000887580"/>
    </source>
</evidence>
<reference evidence="2" key="1">
    <citation type="submission" date="2022-11" db="UniProtKB">
        <authorList>
            <consortium name="WormBaseParasite"/>
        </authorList>
    </citation>
    <scope>IDENTIFICATION</scope>
</reference>
<organism evidence="1 2">
    <name type="scientific">Panagrolaimus sp. PS1159</name>
    <dbReference type="NCBI Taxonomy" id="55785"/>
    <lineage>
        <taxon>Eukaryota</taxon>
        <taxon>Metazoa</taxon>
        <taxon>Ecdysozoa</taxon>
        <taxon>Nematoda</taxon>
        <taxon>Chromadorea</taxon>
        <taxon>Rhabditida</taxon>
        <taxon>Tylenchina</taxon>
        <taxon>Panagrolaimomorpha</taxon>
        <taxon>Panagrolaimoidea</taxon>
        <taxon>Panagrolaimidae</taxon>
        <taxon>Panagrolaimus</taxon>
    </lineage>
</organism>
<proteinExistence type="predicted"/>
<evidence type="ECO:0000313" key="2">
    <source>
        <dbReference type="WBParaSite" id="PS1159_v2.g14671.t1"/>
    </source>
</evidence>